<sequence>MTKNVHQPNAKRTVILSTSVIQGDIRVPNDLFLGGIVAGNVDCGGVLVIKRGAVVEGNVNCKVLDVDGLVKGSVNTGDLTIREEGRVGGRVETCRLRIVGNRIGINELCLVKI</sequence>
<dbReference type="RefSeq" id="WP_041503301.1">
    <property type="nucleotide sequence ID" value="NZ_JPIT01000018.1"/>
</dbReference>
<comment type="similarity">
    <text evidence="1">Belongs to the bactofilin family.</text>
</comment>
<dbReference type="Proteomes" id="UP000031937">
    <property type="component" value="Unassembled WGS sequence"/>
</dbReference>
<evidence type="ECO:0000256" key="1">
    <source>
        <dbReference type="ARBA" id="ARBA00044755"/>
    </source>
</evidence>
<evidence type="ECO:0000313" key="4">
    <source>
        <dbReference type="Proteomes" id="UP000031937"/>
    </source>
</evidence>
<dbReference type="Pfam" id="PF04519">
    <property type="entry name" value="Bactofilin"/>
    <property type="match status" value="1"/>
</dbReference>
<dbReference type="Proteomes" id="UP000031980">
    <property type="component" value="Unassembled WGS sequence"/>
</dbReference>
<protein>
    <submittedName>
        <fullName evidence="2">Uncharacterized protein</fullName>
    </submittedName>
</protein>
<accession>A0A0C3NE54</accession>
<gene>
    <name evidence="2" type="ORF">BA92_09295</name>
    <name evidence="3" type="ORF">IE90_08025</name>
</gene>
<dbReference type="AlphaFoldDB" id="A0A0C3NE54"/>
<evidence type="ECO:0000313" key="5">
    <source>
        <dbReference type="Proteomes" id="UP000031980"/>
    </source>
</evidence>
<dbReference type="EMBL" id="JPIU01000039">
    <property type="protein sequence ID" value="KIO44387.1"/>
    <property type="molecule type" value="Genomic_DNA"/>
</dbReference>
<reference evidence="2 5" key="1">
    <citation type="submission" date="2014-07" db="EMBL/GenBank/DDBJ databases">
        <title>Porphyromonadaceae bacterium OUH 308042 = ATCC BAA-2681 = DSM 28342 draft genome.</title>
        <authorList>
            <person name="Sydenham T.V."/>
            <person name="Hasman H."/>
            <person name="Justensen U.S."/>
        </authorList>
    </citation>
    <scope>NUCLEOTIDE SEQUENCE [LARGE SCALE GENOMIC DNA]</scope>
    <source>
        <strain evidence="2 5">OUH 308042</strain>
    </source>
</reference>
<proteinExistence type="inferred from homology"/>
<keyword evidence="5" id="KW-1185">Reference proteome</keyword>
<reference evidence="3 4" key="2">
    <citation type="submission" date="2014-07" db="EMBL/GenBank/DDBJ databases">
        <title>Porphyromonadaceae bacterium OUH 334697 = ATCC BAA-2682 = DSM 28341 draft genome.</title>
        <authorList>
            <person name="Sydenham T.V."/>
            <person name="Hasman H."/>
            <person name="Justesen U.S."/>
        </authorList>
    </citation>
    <scope>NUCLEOTIDE SEQUENCE [LARGE SCALE GENOMIC DNA]</scope>
    <source>
        <strain evidence="3 4">OUH 334697</strain>
    </source>
</reference>
<evidence type="ECO:0000313" key="3">
    <source>
        <dbReference type="EMBL" id="KIO45356.1"/>
    </source>
</evidence>
<dbReference type="EMBL" id="JPIT01000018">
    <property type="protein sequence ID" value="KIO45356.1"/>
    <property type="molecule type" value="Genomic_DNA"/>
</dbReference>
<dbReference type="InterPro" id="IPR007607">
    <property type="entry name" value="BacA/B"/>
</dbReference>
<evidence type="ECO:0000313" key="2">
    <source>
        <dbReference type="EMBL" id="KIO44387.1"/>
    </source>
</evidence>
<name>A0A0C3NE54_9PORP</name>
<organism evidence="2 5">
    <name type="scientific">Sanguibacteroides justesenii</name>
    <dbReference type="NCBI Taxonomy" id="1547597"/>
    <lineage>
        <taxon>Bacteria</taxon>
        <taxon>Pseudomonadati</taxon>
        <taxon>Bacteroidota</taxon>
        <taxon>Bacteroidia</taxon>
        <taxon>Bacteroidales</taxon>
        <taxon>Porphyromonadaceae</taxon>
        <taxon>Sanguibacteroides</taxon>
    </lineage>
</organism>
<dbReference type="PANTHER" id="PTHR35024">
    <property type="entry name" value="HYPOTHETICAL CYTOSOLIC PROTEIN"/>
    <property type="match status" value="1"/>
</dbReference>
<comment type="caution">
    <text evidence="2">The sequence shown here is derived from an EMBL/GenBank/DDBJ whole genome shotgun (WGS) entry which is preliminary data.</text>
</comment>
<dbReference type="PANTHER" id="PTHR35024:SF4">
    <property type="entry name" value="POLYMER-FORMING CYTOSKELETAL PROTEIN"/>
    <property type="match status" value="1"/>
</dbReference>